<gene>
    <name evidence="3" type="ORF">E3T61_11615</name>
</gene>
<dbReference type="EMBL" id="SOHM01000027">
    <property type="protein sequence ID" value="TFD88780.1"/>
    <property type="molecule type" value="Genomic_DNA"/>
</dbReference>
<keyword evidence="4" id="KW-1185">Reference proteome</keyword>
<keyword evidence="2" id="KW-0812">Transmembrane</keyword>
<feature type="transmembrane region" description="Helical" evidence="2">
    <location>
        <begin position="196"/>
        <end position="220"/>
    </location>
</feature>
<keyword evidence="2" id="KW-0472">Membrane</keyword>
<reference evidence="3 4" key="1">
    <citation type="submission" date="2019-03" db="EMBL/GenBank/DDBJ databases">
        <title>Genomics of glacier-inhabiting Cryobacterium strains.</title>
        <authorList>
            <person name="Liu Q."/>
            <person name="Xin Y.-H."/>
        </authorList>
    </citation>
    <scope>NUCLEOTIDE SEQUENCE [LARGE SCALE GENOMIC DNA]</scope>
    <source>
        <strain evidence="3 4">Sr59</strain>
    </source>
</reference>
<feature type="transmembrane region" description="Helical" evidence="2">
    <location>
        <begin position="372"/>
        <end position="394"/>
    </location>
</feature>
<feature type="region of interest" description="Disordered" evidence="1">
    <location>
        <begin position="476"/>
        <end position="495"/>
    </location>
</feature>
<sequence length="495" mass="52735">MKPGPLIMLLIGTILALIGLGMTITGTVAAVAAGVQGENGYFSTRTVPLVADSYALTSPPVGPVTTTGTPPPLNLDVARIRLVATGANDDPVFLGIAPQADVDDYLANVAHTEVRGIESTPFRARYGDIAGTERPEPPTDQDFWTVSASGPGSQEITWPVQPGSWAVVVMNEDGSSPVAVQVSAGVRSGLLAPAALTLLLIGILTLVIGLVLVILGVIGLGRNGPAPSSRTDTARPPGATTGQPAADPDRPGADYPARLNGWLDPGVSRALWLVKWILVIPHLVVLFFLWFGLWIGTIVAGFAILFTGRYPRSIFNYSVGVLRWNWRVSFYAYSALGTDRYPPFTLAATDYPADLEVDYPERLSHGLVLVKWWLLVIPHLFIVAIITGGSWGWSANGMNGWGAAAGTGFSLVGILVLIAAVILLFSGRYRRGIFDLVLGLNRWLYRVIVYIALMRDEYPPFRLDQGPIDPGSVALRPVSSGPAQTGSLVAPDDGR</sequence>
<dbReference type="InterPro" id="IPR025498">
    <property type="entry name" value="DUF4389"/>
</dbReference>
<feature type="transmembrane region" description="Helical" evidence="2">
    <location>
        <begin position="276"/>
        <end position="306"/>
    </location>
</feature>
<name>A0A4R9BQH4_9MICO</name>
<dbReference type="Pfam" id="PF14333">
    <property type="entry name" value="DUF4389"/>
    <property type="match status" value="2"/>
</dbReference>
<keyword evidence="2" id="KW-1133">Transmembrane helix</keyword>
<evidence type="ECO:0000313" key="3">
    <source>
        <dbReference type="EMBL" id="TFD88780.1"/>
    </source>
</evidence>
<organism evidence="3 4">
    <name type="scientific">Cryobacterium lactosi</name>
    <dbReference type="NCBI Taxonomy" id="1259202"/>
    <lineage>
        <taxon>Bacteria</taxon>
        <taxon>Bacillati</taxon>
        <taxon>Actinomycetota</taxon>
        <taxon>Actinomycetes</taxon>
        <taxon>Micrococcales</taxon>
        <taxon>Microbacteriaceae</taxon>
        <taxon>Cryobacterium</taxon>
    </lineage>
</organism>
<evidence type="ECO:0000256" key="2">
    <source>
        <dbReference type="SAM" id="Phobius"/>
    </source>
</evidence>
<feature type="transmembrane region" description="Helical" evidence="2">
    <location>
        <begin position="6"/>
        <end position="35"/>
    </location>
</feature>
<dbReference type="Proteomes" id="UP000298468">
    <property type="component" value="Unassembled WGS sequence"/>
</dbReference>
<dbReference type="OrthoDB" id="156718at2"/>
<proteinExistence type="predicted"/>
<feature type="transmembrane region" description="Helical" evidence="2">
    <location>
        <begin position="400"/>
        <end position="425"/>
    </location>
</feature>
<dbReference type="AlphaFoldDB" id="A0A4R9BQH4"/>
<evidence type="ECO:0000313" key="4">
    <source>
        <dbReference type="Proteomes" id="UP000298468"/>
    </source>
</evidence>
<evidence type="ECO:0000256" key="1">
    <source>
        <dbReference type="SAM" id="MobiDB-lite"/>
    </source>
</evidence>
<dbReference type="RefSeq" id="WP_134641016.1">
    <property type="nucleotide sequence ID" value="NZ_SOHM01000027.1"/>
</dbReference>
<accession>A0A4R9BQH4</accession>
<protein>
    <submittedName>
        <fullName evidence="3">DUF4389 domain-containing protein</fullName>
    </submittedName>
</protein>
<feature type="region of interest" description="Disordered" evidence="1">
    <location>
        <begin position="225"/>
        <end position="251"/>
    </location>
</feature>
<comment type="caution">
    <text evidence="3">The sequence shown here is derived from an EMBL/GenBank/DDBJ whole genome shotgun (WGS) entry which is preliminary data.</text>
</comment>